<dbReference type="InterPro" id="IPR049492">
    <property type="entry name" value="BD-FAE-like_dom"/>
</dbReference>
<dbReference type="EMBL" id="JADILX010000088">
    <property type="protein sequence ID" value="MBO8485955.1"/>
    <property type="molecule type" value="Genomic_DNA"/>
</dbReference>
<dbReference type="PROSITE" id="PS51257">
    <property type="entry name" value="PROKAR_LIPOPROTEIN"/>
    <property type="match status" value="1"/>
</dbReference>
<gene>
    <name evidence="4" type="ORF">IAB78_05980</name>
</gene>
<accession>A0A9D9J3C3</accession>
<keyword evidence="1" id="KW-0378">Hydrolase</keyword>
<evidence type="ECO:0000259" key="3">
    <source>
        <dbReference type="Pfam" id="PF20434"/>
    </source>
</evidence>
<evidence type="ECO:0000313" key="5">
    <source>
        <dbReference type="Proteomes" id="UP000823750"/>
    </source>
</evidence>
<sequence>MKKTIQALAAAAAILLSCHGMAAETATGKTDIVPSGTYKYAQRDTCDLFLDIYEPASGMTLTQEGTEKPTVIFMFGGGFIGGKRDDAHYGKWFDAMASNGYRVVSIDYRLGLAGARKVGIAQVNLLDRAIHMAVEDLFSATAFLIENAETLGIDPDNIVISGSSAGAITVLQAEYELCNMTQYAGVLPDGFRYAGVISFSGAILSREGLPDYSRAPSPTLLLHGTEDSLVNYGQIRFFNIGFFGSDRLARRFGQEGYDYNILRFKGHGHEIAGSMYETLRYQFEFLEENIIRKSGRIVDALIDDPAIPDYGGAQSRKEMYGGKD</sequence>
<dbReference type="InterPro" id="IPR050300">
    <property type="entry name" value="GDXG_lipolytic_enzyme"/>
</dbReference>
<dbReference type="Proteomes" id="UP000823750">
    <property type="component" value="Unassembled WGS sequence"/>
</dbReference>
<dbReference type="Pfam" id="PF20434">
    <property type="entry name" value="BD-FAE"/>
    <property type="match status" value="1"/>
</dbReference>
<keyword evidence="2" id="KW-0732">Signal</keyword>
<dbReference type="GO" id="GO:0016787">
    <property type="term" value="F:hydrolase activity"/>
    <property type="evidence" value="ECO:0007669"/>
    <property type="project" value="UniProtKB-KW"/>
</dbReference>
<feature type="domain" description="BD-FAE-like" evidence="3">
    <location>
        <begin position="50"/>
        <end position="167"/>
    </location>
</feature>
<protein>
    <submittedName>
        <fullName evidence="4">Carboxylesterase family protein</fullName>
    </submittedName>
</protein>
<organism evidence="4 5">
    <name type="scientific">Candidatus Cryptobacteroides excrementavium</name>
    <dbReference type="NCBI Taxonomy" id="2840759"/>
    <lineage>
        <taxon>Bacteria</taxon>
        <taxon>Pseudomonadati</taxon>
        <taxon>Bacteroidota</taxon>
        <taxon>Bacteroidia</taxon>
        <taxon>Bacteroidales</taxon>
        <taxon>Candidatus Cryptobacteroides</taxon>
    </lineage>
</organism>
<reference evidence="4" key="1">
    <citation type="submission" date="2020-10" db="EMBL/GenBank/DDBJ databases">
        <authorList>
            <person name="Gilroy R."/>
        </authorList>
    </citation>
    <scope>NUCLEOTIDE SEQUENCE</scope>
    <source>
        <strain evidence="4">B2-16538</strain>
    </source>
</reference>
<proteinExistence type="predicted"/>
<dbReference type="SUPFAM" id="SSF53474">
    <property type="entry name" value="alpha/beta-Hydrolases"/>
    <property type="match status" value="1"/>
</dbReference>
<dbReference type="Gene3D" id="3.40.50.1820">
    <property type="entry name" value="alpha/beta hydrolase"/>
    <property type="match status" value="1"/>
</dbReference>
<reference evidence="4" key="2">
    <citation type="journal article" date="2021" name="PeerJ">
        <title>Extensive microbial diversity within the chicken gut microbiome revealed by metagenomics and culture.</title>
        <authorList>
            <person name="Gilroy R."/>
            <person name="Ravi A."/>
            <person name="Getino M."/>
            <person name="Pursley I."/>
            <person name="Horton D.L."/>
            <person name="Alikhan N.F."/>
            <person name="Baker D."/>
            <person name="Gharbi K."/>
            <person name="Hall N."/>
            <person name="Watson M."/>
            <person name="Adriaenssens E.M."/>
            <person name="Foster-Nyarko E."/>
            <person name="Jarju S."/>
            <person name="Secka A."/>
            <person name="Antonio M."/>
            <person name="Oren A."/>
            <person name="Chaudhuri R.R."/>
            <person name="La Ragione R."/>
            <person name="Hildebrand F."/>
            <person name="Pallen M.J."/>
        </authorList>
    </citation>
    <scope>NUCLEOTIDE SEQUENCE</scope>
    <source>
        <strain evidence="4">B2-16538</strain>
    </source>
</reference>
<comment type="caution">
    <text evidence="4">The sequence shown here is derived from an EMBL/GenBank/DDBJ whole genome shotgun (WGS) entry which is preliminary data.</text>
</comment>
<evidence type="ECO:0000256" key="1">
    <source>
        <dbReference type="ARBA" id="ARBA00022801"/>
    </source>
</evidence>
<feature type="chain" id="PRO_5038571520" evidence="2">
    <location>
        <begin position="23"/>
        <end position="324"/>
    </location>
</feature>
<dbReference type="AlphaFoldDB" id="A0A9D9J3C3"/>
<dbReference type="PANTHER" id="PTHR48081">
    <property type="entry name" value="AB HYDROLASE SUPERFAMILY PROTEIN C4A8.06C"/>
    <property type="match status" value="1"/>
</dbReference>
<feature type="signal peptide" evidence="2">
    <location>
        <begin position="1"/>
        <end position="22"/>
    </location>
</feature>
<evidence type="ECO:0000256" key="2">
    <source>
        <dbReference type="SAM" id="SignalP"/>
    </source>
</evidence>
<evidence type="ECO:0000313" key="4">
    <source>
        <dbReference type="EMBL" id="MBO8485955.1"/>
    </source>
</evidence>
<name>A0A9D9J3C3_9BACT</name>
<dbReference type="InterPro" id="IPR029058">
    <property type="entry name" value="AB_hydrolase_fold"/>
</dbReference>